<keyword evidence="5" id="KW-1185">Reference proteome</keyword>
<keyword evidence="3" id="KW-0472">Membrane</keyword>
<evidence type="ECO:0000313" key="5">
    <source>
        <dbReference type="Proteomes" id="UP001500908"/>
    </source>
</evidence>
<feature type="region of interest" description="Disordered" evidence="2">
    <location>
        <begin position="164"/>
        <end position="188"/>
    </location>
</feature>
<accession>A0ABP7GIN1</accession>
<feature type="transmembrane region" description="Helical" evidence="3">
    <location>
        <begin position="56"/>
        <end position="74"/>
    </location>
</feature>
<sequence>MERGQEPSELSSFLTKNRRGVRTAIRTSLLALAGALGLSGDFIGTFDSSSAAQRTWIFLTFTLILAAHAGVEVFSTRSDRRVRRDLDEQYDRLAELSRQKDAVQKEKEAAEKRLAEIEGQKSLSEQEKERLRSEIQSLRWLQSEEGRKALAGIQAFADRLLPSDDDASESASDREATSTPEPSKRPVTDSTNKLFLETVIGFGVGLAVVVVLVSVVLGLDLLVN</sequence>
<dbReference type="RefSeq" id="WP_344976403.1">
    <property type="nucleotide sequence ID" value="NZ_BAABDD010000038.1"/>
</dbReference>
<dbReference type="Proteomes" id="UP001500908">
    <property type="component" value="Unassembled WGS sequence"/>
</dbReference>
<proteinExistence type="predicted"/>
<feature type="transmembrane region" description="Helical" evidence="3">
    <location>
        <begin position="194"/>
        <end position="219"/>
    </location>
</feature>
<keyword evidence="3" id="KW-0812">Transmembrane</keyword>
<reference evidence="5" key="1">
    <citation type="journal article" date="2019" name="Int. J. Syst. Evol. Microbiol.">
        <title>The Global Catalogue of Microorganisms (GCM) 10K type strain sequencing project: providing services to taxonomists for standard genome sequencing and annotation.</title>
        <authorList>
            <consortium name="The Broad Institute Genomics Platform"/>
            <consortium name="The Broad Institute Genome Sequencing Center for Infectious Disease"/>
            <person name="Wu L."/>
            <person name="Ma J."/>
        </authorList>
    </citation>
    <scope>NUCLEOTIDE SEQUENCE [LARGE SCALE GENOMIC DNA]</scope>
    <source>
        <strain evidence="5">JCM 17137</strain>
    </source>
</reference>
<gene>
    <name evidence="4" type="ORF">GCM10022402_46080</name>
</gene>
<evidence type="ECO:0000256" key="1">
    <source>
        <dbReference type="SAM" id="Coils"/>
    </source>
</evidence>
<keyword evidence="1" id="KW-0175">Coiled coil</keyword>
<evidence type="ECO:0000256" key="3">
    <source>
        <dbReference type="SAM" id="Phobius"/>
    </source>
</evidence>
<name>A0ABP7GIN1_9ACTN</name>
<evidence type="ECO:0000313" key="4">
    <source>
        <dbReference type="EMBL" id="GAA3763428.1"/>
    </source>
</evidence>
<evidence type="ECO:0000256" key="2">
    <source>
        <dbReference type="SAM" id="MobiDB-lite"/>
    </source>
</evidence>
<comment type="caution">
    <text evidence="4">The sequence shown here is derived from an EMBL/GenBank/DDBJ whole genome shotgun (WGS) entry which is preliminary data.</text>
</comment>
<organism evidence="4 5">
    <name type="scientific">Salinactinospora qingdaonensis</name>
    <dbReference type="NCBI Taxonomy" id="702744"/>
    <lineage>
        <taxon>Bacteria</taxon>
        <taxon>Bacillati</taxon>
        <taxon>Actinomycetota</taxon>
        <taxon>Actinomycetes</taxon>
        <taxon>Streptosporangiales</taxon>
        <taxon>Nocardiopsidaceae</taxon>
        <taxon>Salinactinospora</taxon>
    </lineage>
</organism>
<keyword evidence="3" id="KW-1133">Transmembrane helix</keyword>
<dbReference type="EMBL" id="BAABDD010000038">
    <property type="protein sequence ID" value="GAA3763428.1"/>
    <property type="molecule type" value="Genomic_DNA"/>
</dbReference>
<feature type="transmembrane region" description="Helical" evidence="3">
    <location>
        <begin position="24"/>
        <end position="44"/>
    </location>
</feature>
<protein>
    <submittedName>
        <fullName evidence="4">Uncharacterized protein</fullName>
    </submittedName>
</protein>
<feature type="compositionally biased region" description="Basic and acidic residues" evidence="2">
    <location>
        <begin position="171"/>
        <end position="187"/>
    </location>
</feature>
<feature type="coiled-coil region" evidence="1">
    <location>
        <begin position="86"/>
        <end position="134"/>
    </location>
</feature>